<dbReference type="Gene3D" id="3.60.21.10">
    <property type="match status" value="1"/>
</dbReference>
<keyword evidence="4" id="KW-1185">Reference proteome</keyword>
<dbReference type="PROSITE" id="PS00125">
    <property type="entry name" value="SER_THR_PHOSPHATASE"/>
    <property type="match status" value="1"/>
</dbReference>
<name>A0A016TB16_9BILA</name>
<reference evidence="4" key="1">
    <citation type="journal article" date="2015" name="Nat. Genet.">
        <title>The genome and transcriptome of the zoonotic hookworm Ancylostoma ceylanicum identify infection-specific gene families.</title>
        <authorList>
            <person name="Schwarz E.M."/>
            <person name="Hu Y."/>
            <person name="Antoshechkin I."/>
            <person name="Miller M.M."/>
            <person name="Sternberg P.W."/>
            <person name="Aroian R.V."/>
        </authorList>
    </citation>
    <scope>NUCLEOTIDE SEQUENCE</scope>
    <source>
        <strain evidence="4">HY135</strain>
    </source>
</reference>
<dbReference type="SUPFAM" id="SSF56300">
    <property type="entry name" value="Metallo-dependent phosphatases"/>
    <property type="match status" value="1"/>
</dbReference>
<dbReference type="PANTHER" id="PTHR11668">
    <property type="entry name" value="SERINE/THREONINE PROTEIN PHOSPHATASE"/>
    <property type="match status" value="1"/>
</dbReference>
<proteinExistence type="inferred from homology"/>
<sequence>MIFEVTTCRNTLRATNQIIRHLKGMPVYNRFRFFSIVGPPPQNKILFLGDYVDRCKKSFEVIMLLLCYRIKYPQLIHLLRGNHECSKMNRLYGFYEELRRKRNVYMWKKFQEVFNEMPLCAVVSNRLFCMHGGISPEIHNWDSLHNLQLKAAPREIFMPEILKDSNTLRRYQRFCKSYPS</sequence>
<dbReference type="SMART" id="SM00156">
    <property type="entry name" value="PP2Ac"/>
    <property type="match status" value="1"/>
</dbReference>
<feature type="domain" description="Serine/threonine specific protein phosphatases" evidence="2">
    <location>
        <begin position="79"/>
        <end position="84"/>
    </location>
</feature>
<gene>
    <name evidence="3" type="primary">Acey_s0117.g632</name>
    <name evidence="3" type="ORF">Y032_0117g632</name>
</gene>
<protein>
    <recommendedName>
        <fullName evidence="1">Serine/threonine-protein phosphatase</fullName>
        <ecNumber evidence="1">3.1.3.16</ecNumber>
    </recommendedName>
</protein>
<comment type="caution">
    <text evidence="3">The sequence shown here is derived from an EMBL/GenBank/DDBJ whole genome shotgun (WGS) entry which is preliminary data.</text>
</comment>
<dbReference type="OrthoDB" id="1930084at2759"/>
<evidence type="ECO:0000313" key="4">
    <source>
        <dbReference type="Proteomes" id="UP000024635"/>
    </source>
</evidence>
<dbReference type="PRINTS" id="PR00114">
    <property type="entry name" value="STPHPHTASE"/>
</dbReference>
<dbReference type="Pfam" id="PF00149">
    <property type="entry name" value="Metallophos"/>
    <property type="match status" value="1"/>
</dbReference>
<dbReference type="InterPro" id="IPR006186">
    <property type="entry name" value="Ser/Thr-sp_prot-phosphatase"/>
</dbReference>
<dbReference type="AlphaFoldDB" id="A0A016TB16"/>
<dbReference type="EC" id="3.1.3.16" evidence="1"/>
<dbReference type="InterPro" id="IPR029052">
    <property type="entry name" value="Metallo-depent_PP-like"/>
</dbReference>
<comment type="similarity">
    <text evidence="1">Belongs to the PPP phosphatase family.</text>
</comment>
<dbReference type="Proteomes" id="UP000024635">
    <property type="component" value="Unassembled WGS sequence"/>
</dbReference>
<dbReference type="PANTHER" id="PTHR11668:SF285">
    <property type="entry name" value="SERINE_THREONINE-PROTEIN PHOSPHATASE-RELATED"/>
    <property type="match status" value="1"/>
</dbReference>
<comment type="catalytic activity">
    <reaction evidence="1">
        <text>O-phospho-L-threonyl-[protein] + H2O = L-threonyl-[protein] + phosphate</text>
        <dbReference type="Rhea" id="RHEA:47004"/>
        <dbReference type="Rhea" id="RHEA-COMP:11060"/>
        <dbReference type="Rhea" id="RHEA-COMP:11605"/>
        <dbReference type="ChEBI" id="CHEBI:15377"/>
        <dbReference type="ChEBI" id="CHEBI:30013"/>
        <dbReference type="ChEBI" id="CHEBI:43474"/>
        <dbReference type="ChEBI" id="CHEBI:61977"/>
        <dbReference type="EC" id="3.1.3.16"/>
    </reaction>
</comment>
<accession>A0A016TB16</accession>
<dbReference type="EMBL" id="JARK01001453">
    <property type="protein sequence ID" value="EYC00134.1"/>
    <property type="molecule type" value="Genomic_DNA"/>
</dbReference>
<keyword evidence="1" id="KW-0378">Hydrolase</keyword>
<dbReference type="InterPro" id="IPR004843">
    <property type="entry name" value="Calcineurin-like_PHP"/>
</dbReference>
<organism evidence="3 4">
    <name type="scientific">Ancylostoma ceylanicum</name>
    <dbReference type="NCBI Taxonomy" id="53326"/>
    <lineage>
        <taxon>Eukaryota</taxon>
        <taxon>Metazoa</taxon>
        <taxon>Ecdysozoa</taxon>
        <taxon>Nematoda</taxon>
        <taxon>Chromadorea</taxon>
        <taxon>Rhabditida</taxon>
        <taxon>Rhabditina</taxon>
        <taxon>Rhabditomorpha</taxon>
        <taxon>Strongyloidea</taxon>
        <taxon>Ancylostomatidae</taxon>
        <taxon>Ancylostomatinae</taxon>
        <taxon>Ancylostoma</taxon>
    </lineage>
</organism>
<evidence type="ECO:0000259" key="2">
    <source>
        <dbReference type="PROSITE" id="PS00125"/>
    </source>
</evidence>
<evidence type="ECO:0000313" key="3">
    <source>
        <dbReference type="EMBL" id="EYC00134.1"/>
    </source>
</evidence>
<dbReference type="InterPro" id="IPR050341">
    <property type="entry name" value="PP1_catalytic_subunit"/>
</dbReference>
<dbReference type="GO" id="GO:0005737">
    <property type="term" value="C:cytoplasm"/>
    <property type="evidence" value="ECO:0007669"/>
    <property type="project" value="TreeGrafter"/>
</dbReference>
<dbReference type="GO" id="GO:0004722">
    <property type="term" value="F:protein serine/threonine phosphatase activity"/>
    <property type="evidence" value="ECO:0007669"/>
    <property type="project" value="UniProtKB-EC"/>
</dbReference>
<dbReference type="GO" id="GO:0005634">
    <property type="term" value="C:nucleus"/>
    <property type="evidence" value="ECO:0007669"/>
    <property type="project" value="TreeGrafter"/>
</dbReference>
<evidence type="ECO:0000256" key="1">
    <source>
        <dbReference type="RuleBase" id="RU004273"/>
    </source>
</evidence>